<dbReference type="Pfam" id="PF00155">
    <property type="entry name" value="Aminotran_1_2"/>
    <property type="match status" value="1"/>
</dbReference>
<comment type="similarity">
    <text evidence="3">Belongs to the class-I pyridoxal-phosphate-dependent aminotransferase family.</text>
</comment>
<evidence type="ECO:0000313" key="5">
    <source>
        <dbReference type="EMBL" id="AIC16698.1"/>
    </source>
</evidence>
<keyword evidence="3 5" id="KW-0808">Transferase</keyword>
<dbReference type="Gene3D" id="3.40.640.10">
    <property type="entry name" value="Type I PLP-dependent aspartate aminotransferase-like (Major domain)"/>
    <property type="match status" value="1"/>
</dbReference>
<dbReference type="InterPro" id="IPR015422">
    <property type="entry name" value="PyrdxlP-dep_Trfase_small"/>
</dbReference>
<dbReference type="STRING" id="926571.NVIE_024330"/>
<proteinExistence type="inferred from homology"/>
<evidence type="ECO:0000256" key="2">
    <source>
        <dbReference type="ARBA" id="ARBA00022898"/>
    </source>
</evidence>
<dbReference type="Gene3D" id="3.90.1150.10">
    <property type="entry name" value="Aspartate Aminotransferase, domain 1"/>
    <property type="match status" value="1"/>
</dbReference>
<keyword evidence="2" id="KW-0663">Pyridoxal phosphate</keyword>
<dbReference type="GO" id="GO:0008483">
    <property type="term" value="F:transaminase activity"/>
    <property type="evidence" value="ECO:0007669"/>
    <property type="project" value="UniProtKB-KW"/>
</dbReference>
<dbReference type="PANTHER" id="PTHR42885:SF1">
    <property type="entry name" value="THREONINE-PHOSPHATE DECARBOXYLASE"/>
    <property type="match status" value="1"/>
</dbReference>
<dbReference type="SUPFAM" id="SSF53383">
    <property type="entry name" value="PLP-dependent transferases"/>
    <property type="match status" value="1"/>
</dbReference>
<keyword evidence="6" id="KW-1185">Reference proteome</keyword>
<dbReference type="HOGENOM" id="CLU_017584_3_2_2"/>
<dbReference type="CDD" id="cd00609">
    <property type="entry name" value="AAT_like"/>
    <property type="match status" value="1"/>
</dbReference>
<dbReference type="PROSITE" id="PS00105">
    <property type="entry name" value="AA_TRANSFER_CLASS_1"/>
    <property type="match status" value="1"/>
</dbReference>
<feature type="domain" description="Aminotransferase class I/classII large" evidence="4">
    <location>
        <begin position="26"/>
        <end position="352"/>
    </location>
</feature>
<name>A0A060HMI5_9ARCH</name>
<dbReference type="AlphaFoldDB" id="A0A060HMI5"/>
<dbReference type="EC" id="2.6.1.-" evidence="3"/>
<dbReference type="InterPro" id="IPR004839">
    <property type="entry name" value="Aminotransferase_I/II_large"/>
</dbReference>
<comment type="cofactor">
    <cofactor evidence="1 3">
        <name>pyridoxal 5'-phosphate</name>
        <dbReference type="ChEBI" id="CHEBI:597326"/>
    </cofactor>
</comment>
<dbReference type="InterPro" id="IPR015424">
    <property type="entry name" value="PyrdxlP-dep_Trfase"/>
</dbReference>
<dbReference type="KEGG" id="nvn:NVIE_024330"/>
<accession>A0A060HMI5</accession>
<dbReference type="EMBL" id="CP007536">
    <property type="protein sequence ID" value="AIC16698.1"/>
    <property type="molecule type" value="Genomic_DNA"/>
</dbReference>
<organism evidence="5 6">
    <name type="scientific">Nitrososphaera viennensis EN76</name>
    <dbReference type="NCBI Taxonomy" id="926571"/>
    <lineage>
        <taxon>Archaea</taxon>
        <taxon>Nitrososphaerota</taxon>
        <taxon>Nitrososphaeria</taxon>
        <taxon>Nitrososphaerales</taxon>
        <taxon>Nitrososphaeraceae</taxon>
        <taxon>Nitrososphaera</taxon>
    </lineage>
</organism>
<gene>
    <name evidence="5" type="ORF">NVIE_024330</name>
</gene>
<evidence type="ECO:0000313" key="6">
    <source>
        <dbReference type="Proteomes" id="UP000027093"/>
    </source>
</evidence>
<evidence type="ECO:0000259" key="4">
    <source>
        <dbReference type="Pfam" id="PF00155"/>
    </source>
</evidence>
<protein>
    <recommendedName>
        <fullName evidence="3">Aminotransferase</fullName>
        <ecNumber evidence="3">2.6.1.-</ecNumber>
    </recommendedName>
</protein>
<dbReference type="InterPro" id="IPR004838">
    <property type="entry name" value="NHTrfase_class1_PyrdxlP-BS"/>
</dbReference>
<keyword evidence="3 5" id="KW-0032">Aminotransferase</keyword>
<evidence type="ECO:0000256" key="1">
    <source>
        <dbReference type="ARBA" id="ARBA00001933"/>
    </source>
</evidence>
<dbReference type="GO" id="GO:0030170">
    <property type="term" value="F:pyridoxal phosphate binding"/>
    <property type="evidence" value="ECO:0007669"/>
    <property type="project" value="InterPro"/>
</dbReference>
<dbReference type="Proteomes" id="UP000027093">
    <property type="component" value="Chromosome"/>
</dbReference>
<dbReference type="PANTHER" id="PTHR42885">
    <property type="entry name" value="HISTIDINOL-PHOSPHATE AMINOTRANSFERASE-RELATED"/>
    <property type="match status" value="1"/>
</dbReference>
<evidence type="ECO:0000256" key="3">
    <source>
        <dbReference type="RuleBase" id="RU000481"/>
    </source>
</evidence>
<dbReference type="InterPro" id="IPR015421">
    <property type="entry name" value="PyrdxlP-dep_Trfase_major"/>
</dbReference>
<reference evidence="5 6" key="1">
    <citation type="journal article" date="2014" name="Int. J. Syst. Evol. Microbiol.">
        <title>Nitrososphaera viennensis gen. nov., sp. nov., an aerobic and mesophilic, ammonia-oxidizing archaeon from soil and a member of the archaeal phylum Thaumarchaeota.</title>
        <authorList>
            <person name="Stieglmeier M."/>
            <person name="Klingl A."/>
            <person name="Alves R.J."/>
            <person name="Rittmann S.K."/>
            <person name="Melcher M."/>
            <person name="Leisch N."/>
            <person name="Schleper C."/>
        </authorList>
    </citation>
    <scope>NUCLEOTIDE SEQUENCE [LARGE SCALE GENOMIC DNA]</scope>
    <source>
        <strain evidence="5">EN76</strain>
    </source>
</reference>
<sequence length="360" mass="38951">MMTATMGACSHGGIYSVADHKKVRADFSSNVNPLGAPRGAVKVIERQAGQLAPVYPDPECRDLKKGISKYIGVDTRQITVGNGAAEIIYWFARAFAKKRVVIPAPTFCEYELASKKAGADVTFVPLSAGFVLDAEAVIKSARGADAVFMCNPNNPTGLLATDAVRKVIEGVDPSTTKILLDECFIELVDKPEANTLACMVRDHENLVVLRSLTKSFGMAGLRLGYSVSSPALAEAMEARKTPWNVNGLAQAAGIAALADRSHVARARALVARERRFLHDRIKRKAGLVPLKSDANYFLIQLPEGDNSAEFRDRLLKKTGVLVRDCSTFTGMDSRHIRVAVKTHRENIMLAKALEAMTPGG</sequence>